<accession>A0A381P8T8</accession>
<proteinExistence type="predicted"/>
<dbReference type="NCBIfam" id="TIGR04138">
    <property type="entry name" value="Plancto_Ver_chp"/>
    <property type="match status" value="1"/>
</dbReference>
<gene>
    <name evidence="1" type="ORF">METZ01_LOCUS15641</name>
</gene>
<name>A0A381P8T8_9ZZZZ</name>
<organism evidence="1">
    <name type="scientific">marine metagenome</name>
    <dbReference type="NCBI Taxonomy" id="408172"/>
    <lineage>
        <taxon>unclassified sequences</taxon>
        <taxon>metagenomes</taxon>
        <taxon>ecological metagenomes</taxon>
    </lineage>
</organism>
<sequence>MTELQFAEDVLGQLQEKHPRFHGKAYLFLLSALQEVMQGLEEPRHITGRELADGVRRLALGRFGPLSRTVLQHWGIHSTEDLGDIVFALVDCGVLIRQDGDSREDFRDVFDFEEAFELDYPWSPGI</sequence>
<dbReference type="InterPro" id="IPR026406">
    <property type="entry name" value="Ver/Plancto_CHP"/>
</dbReference>
<reference evidence="1" key="1">
    <citation type="submission" date="2018-05" db="EMBL/GenBank/DDBJ databases">
        <authorList>
            <person name="Lanie J.A."/>
            <person name="Ng W.-L."/>
            <person name="Kazmierczak K.M."/>
            <person name="Andrzejewski T.M."/>
            <person name="Davidsen T.M."/>
            <person name="Wayne K.J."/>
            <person name="Tettelin H."/>
            <person name="Glass J.I."/>
            <person name="Rusch D."/>
            <person name="Podicherti R."/>
            <person name="Tsui H.-C.T."/>
            <person name="Winkler M.E."/>
        </authorList>
    </citation>
    <scope>NUCLEOTIDE SEQUENCE</scope>
</reference>
<dbReference type="AlphaFoldDB" id="A0A381P8T8"/>
<evidence type="ECO:0000313" key="1">
    <source>
        <dbReference type="EMBL" id="SUZ62787.1"/>
    </source>
</evidence>
<dbReference type="EMBL" id="UINC01000888">
    <property type="protein sequence ID" value="SUZ62787.1"/>
    <property type="molecule type" value="Genomic_DNA"/>
</dbReference>
<protein>
    <submittedName>
        <fullName evidence="1">Uncharacterized protein</fullName>
    </submittedName>
</protein>